<evidence type="ECO:0000256" key="1">
    <source>
        <dbReference type="ARBA" id="ARBA00022722"/>
    </source>
</evidence>
<organism evidence="11 12">
    <name type="scientific">Shiella aurantiaca</name>
    <dbReference type="NCBI Taxonomy" id="3058365"/>
    <lineage>
        <taxon>Bacteria</taxon>
        <taxon>Pseudomonadati</taxon>
        <taxon>Bacteroidota</taxon>
        <taxon>Cytophagia</taxon>
        <taxon>Cytophagales</taxon>
        <taxon>Shiellaceae</taxon>
        <taxon>Shiella</taxon>
    </lineage>
</organism>
<dbReference type="InterPro" id="IPR027417">
    <property type="entry name" value="P-loop_NTPase"/>
</dbReference>
<accession>A0ABT8F7S5</accession>
<dbReference type="Gene3D" id="3.90.320.10">
    <property type="match status" value="1"/>
</dbReference>
<keyword evidence="12" id="KW-1185">Reference proteome</keyword>
<dbReference type="Pfam" id="PF12705">
    <property type="entry name" value="PDDEXK_1"/>
    <property type="match status" value="1"/>
</dbReference>
<gene>
    <name evidence="11" type="ORF">QWY31_13625</name>
</gene>
<evidence type="ECO:0000256" key="6">
    <source>
        <dbReference type="ARBA" id="ARBA00022839"/>
    </source>
</evidence>
<keyword evidence="4" id="KW-0378">Hydrolase</keyword>
<keyword evidence="9" id="KW-0234">DNA repair</keyword>
<dbReference type="Proteomes" id="UP001168552">
    <property type="component" value="Unassembled WGS sequence"/>
</dbReference>
<dbReference type="Gene3D" id="3.40.50.300">
    <property type="entry name" value="P-loop containing nucleotide triphosphate hydrolases"/>
    <property type="match status" value="1"/>
</dbReference>
<keyword evidence="8" id="KW-0238">DNA-binding</keyword>
<evidence type="ECO:0000256" key="7">
    <source>
        <dbReference type="ARBA" id="ARBA00022840"/>
    </source>
</evidence>
<sequence>MKSFLAELAEEVSGRWPDALTEVNLVFPNRRAGLFFQKELSKTLKQATWSPHILSVDEFIGSKCPWKKLDKLALVFELYETYCAINPTEETFDQFFFWGEMLLKDFDDLDRNLVDAKHLFLVLMRQKEMDISFDVLTEEQKEILSNFWKHFADKKSRHQEEFLAIWTVLYHIYSAFRERLIAKGWAYEGMIHRYVAEHIEEHTAEGKWLFVGFNAFTKAEEKIFAHWVLNFQAEFKWDADEYYVADANQEAGTYFRQYRGHSVFSRTFPERFPQYFTQKKSMEWVGVPQLVGQAKLLGQKLTQLKKDNPNLQEEEVLVVLPDESLLFPVMHALPESFQKFNITMGYPLKSTPLYSLLESVVEIQPQMKGKPEAWTVHYKALVHLLRHPYIQMAYPLEAKALIEYIVGQNKIRLGQKEITAHFPQLLHLVYWLPEGQSLFGYLLEVIKTLHGWLFTPEQESLDQEYFYQFYTHISRLKETLESRQIQMEPSMFLKLFAQVVQSIRIPFSGEPLNGMQIMGVLETRNLDFRYVFILGMNEGSFPAASAGHSFVPYNIRKAFDLPVFDQQDAIYAYLFYRLLQRAEHVCFFSATEETGGMKAEPSRFLAQLQYESPLPINRYFLDQAMHMPSSQAIIIEKNDLVKQRLKRYLTQGGQLVERSLTPSALNNYLDCRLRFYYKYIADLQEEEEVEEEVDIRVFGLLLHDSLEHLYKKLALHKGSPKVEAKDFDYLRNMAPKCIEEAFSHHFGKDRNQQFVMEGRNVLISAIIKKFVFRVLEMDEAYAPFEIVGLETKSVSFLNHWPIHTFEGKQEVQLKGSFDRIDKKDGLIRIIDYKTGSDKKDFHTIESLFDREDKNRCKSAMQAFFYTFLYVQKERPVETVVPALINAKELFNEDFAWHFVQKDTGRGANEYPVKDSRPFLTSYEDALSKILEEIFDGQIPFDQTVDEAKCKHCAYRNLCRRG</sequence>
<evidence type="ECO:0000259" key="10">
    <source>
        <dbReference type="Pfam" id="PF12705"/>
    </source>
</evidence>
<evidence type="ECO:0000313" key="11">
    <source>
        <dbReference type="EMBL" id="MDN4166543.1"/>
    </source>
</evidence>
<feature type="domain" description="PD-(D/E)XK endonuclease-like" evidence="10">
    <location>
        <begin position="659"/>
        <end position="959"/>
    </location>
</feature>
<dbReference type="InterPro" id="IPR011604">
    <property type="entry name" value="PDDEXK-like_dom_sf"/>
</dbReference>
<evidence type="ECO:0000313" key="12">
    <source>
        <dbReference type="Proteomes" id="UP001168552"/>
    </source>
</evidence>
<dbReference type="PANTHER" id="PTHR30591">
    <property type="entry name" value="RECBCD ENZYME SUBUNIT RECC"/>
    <property type="match status" value="1"/>
</dbReference>
<protein>
    <submittedName>
        <fullName evidence="11">PD-(D/E)XK nuclease family protein</fullName>
    </submittedName>
</protein>
<keyword evidence="3" id="KW-0227">DNA damage</keyword>
<evidence type="ECO:0000256" key="5">
    <source>
        <dbReference type="ARBA" id="ARBA00022806"/>
    </source>
</evidence>
<comment type="caution">
    <text evidence="11">The sequence shown here is derived from an EMBL/GenBank/DDBJ whole genome shotgun (WGS) entry which is preliminary data.</text>
</comment>
<evidence type="ECO:0000256" key="4">
    <source>
        <dbReference type="ARBA" id="ARBA00022801"/>
    </source>
</evidence>
<evidence type="ECO:0000256" key="2">
    <source>
        <dbReference type="ARBA" id="ARBA00022741"/>
    </source>
</evidence>
<keyword evidence="1" id="KW-0540">Nuclease</keyword>
<proteinExistence type="predicted"/>
<dbReference type="InterPro" id="IPR038726">
    <property type="entry name" value="PDDEXK_AddAB-type"/>
</dbReference>
<keyword evidence="5" id="KW-0347">Helicase</keyword>
<evidence type="ECO:0000256" key="3">
    <source>
        <dbReference type="ARBA" id="ARBA00022763"/>
    </source>
</evidence>
<keyword evidence="2" id="KW-0547">Nucleotide-binding</keyword>
<dbReference type="SUPFAM" id="SSF52540">
    <property type="entry name" value="P-loop containing nucleoside triphosphate hydrolases"/>
    <property type="match status" value="1"/>
</dbReference>
<keyword evidence="7" id="KW-0067">ATP-binding</keyword>
<name>A0ABT8F7S5_9BACT</name>
<reference evidence="11" key="1">
    <citation type="submission" date="2023-06" db="EMBL/GenBank/DDBJ databases">
        <title>Cytophagales bacterium Strain LB-30, isolated from soil.</title>
        <authorList>
            <person name="Liu B."/>
        </authorList>
    </citation>
    <scope>NUCLEOTIDE SEQUENCE</scope>
    <source>
        <strain evidence="11">LB-30</strain>
    </source>
</reference>
<dbReference type="RefSeq" id="WP_320005081.1">
    <property type="nucleotide sequence ID" value="NZ_JAUHJS010000007.1"/>
</dbReference>
<dbReference type="PANTHER" id="PTHR30591:SF1">
    <property type="entry name" value="RECBCD ENZYME SUBUNIT RECC"/>
    <property type="match status" value="1"/>
</dbReference>
<keyword evidence="6" id="KW-0269">Exonuclease</keyword>
<evidence type="ECO:0000256" key="9">
    <source>
        <dbReference type="ARBA" id="ARBA00023204"/>
    </source>
</evidence>
<evidence type="ECO:0000256" key="8">
    <source>
        <dbReference type="ARBA" id="ARBA00023125"/>
    </source>
</evidence>
<dbReference type="EMBL" id="JAUHJS010000007">
    <property type="protein sequence ID" value="MDN4166543.1"/>
    <property type="molecule type" value="Genomic_DNA"/>
</dbReference>